<dbReference type="InterPro" id="IPR016187">
    <property type="entry name" value="CTDL_fold"/>
</dbReference>
<reference evidence="2 3" key="1">
    <citation type="submission" date="2024-05" db="EMBL/GenBank/DDBJ databases">
        <authorList>
            <person name="Wallberg A."/>
        </authorList>
    </citation>
    <scope>NUCLEOTIDE SEQUENCE [LARGE SCALE GENOMIC DNA]</scope>
</reference>
<proteinExistence type="predicted"/>
<dbReference type="Gene3D" id="3.10.100.10">
    <property type="entry name" value="Mannose-Binding Protein A, subunit A"/>
    <property type="match status" value="1"/>
</dbReference>
<dbReference type="EMBL" id="CAXKWB010024656">
    <property type="protein sequence ID" value="CAL4126419.1"/>
    <property type="molecule type" value="Genomic_DNA"/>
</dbReference>
<organism evidence="2 3">
    <name type="scientific">Meganyctiphanes norvegica</name>
    <name type="common">Northern krill</name>
    <name type="synonym">Thysanopoda norvegica</name>
    <dbReference type="NCBI Taxonomy" id="48144"/>
    <lineage>
        <taxon>Eukaryota</taxon>
        <taxon>Metazoa</taxon>
        <taxon>Ecdysozoa</taxon>
        <taxon>Arthropoda</taxon>
        <taxon>Crustacea</taxon>
        <taxon>Multicrustacea</taxon>
        <taxon>Malacostraca</taxon>
        <taxon>Eumalacostraca</taxon>
        <taxon>Eucarida</taxon>
        <taxon>Euphausiacea</taxon>
        <taxon>Euphausiidae</taxon>
        <taxon>Meganyctiphanes</taxon>
    </lineage>
</organism>
<comment type="caution">
    <text evidence="2">The sequence shown here is derived from an EMBL/GenBank/DDBJ whole genome shotgun (WGS) entry which is preliminary data.</text>
</comment>
<sequence>MGSQCFFFSEGLDAEQSMNRGLALSFCKENGGSLAEPDSLEILKDHYRGRTDERLWVGAKKSHGSSSFIWDLKQESVNASWIIARYFARGDCLQYRSGDNMLHQVTCDKKLRFICEKPNPNIPVPVPAPSSGGDLSWCTSPLQTVGSQCFLFSERLDTEQHMNRGLALSFCEENGGRLAEPDSLEILKYHYRG</sequence>
<dbReference type="Proteomes" id="UP001497623">
    <property type="component" value="Unassembled WGS sequence"/>
</dbReference>
<dbReference type="InterPro" id="IPR016186">
    <property type="entry name" value="C-type_lectin-like/link_sf"/>
</dbReference>
<dbReference type="CDD" id="cd00037">
    <property type="entry name" value="CLECT"/>
    <property type="match status" value="1"/>
</dbReference>
<evidence type="ECO:0000259" key="1">
    <source>
        <dbReference type="PROSITE" id="PS50041"/>
    </source>
</evidence>
<dbReference type="AlphaFoldDB" id="A0AAV2RLQ5"/>
<gene>
    <name evidence="2" type="ORF">MNOR_LOCUS25601</name>
</gene>
<evidence type="ECO:0000313" key="2">
    <source>
        <dbReference type="EMBL" id="CAL4126419.1"/>
    </source>
</evidence>
<dbReference type="SUPFAM" id="SSF56436">
    <property type="entry name" value="C-type lectin-like"/>
    <property type="match status" value="1"/>
</dbReference>
<evidence type="ECO:0000313" key="3">
    <source>
        <dbReference type="Proteomes" id="UP001497623"/>
    </source>
</evidence>
<accession>A0AAV2RLQ5</accession>
<dbReference type="Pfam" id="PF00059">
    <property type="entry name" value="Lectin_C"/>
    <property type="match status" value="1"/>
</dbReference>
<protein>
    <recommendedName>
        <fullName evidence="1">C-type lectin domain-containing protein</fullName>
    </recommendedName>
</protein>
<dbReference type="PROSITE" id="PS50041">
    <property type="entry name" value="C_TYPE_LECTIN_2"/>
    <property type="match status" value="1"/>
</dbReference>
<dbReference type="InterPro" id="IPR001304">
    <property type="entry name" value="C-type_lectin-like"/>
</dbReference>
<keyword evidence="3" id="KW-1185">Reference proteome</keyword>
<feature type="domain" description="C-type lectin" evidence="1">
    <location>
        <begin position="1"/>
        <end position="116"/>
    </location>
</feature>
<name>A0AAV2RLQ5_MEGNR</name>
<feature type="non-terminal residue" evidence="2">
    <location>
        <position position="193"/>
    </location>
</feature>